<dbReference type="InterPro" id="IPR000515">
    <property type="entry name" value="MetI-like"/>
</dbReference>
<dbReference type="Pfam" id="PF00528">
    <property type="entry name" value="BPD_transp_1"/>
    <property type="match status" value="1"/>
</dbReference>
<feature type="transmembrane region" description="Helical" evidence="7">
    <location>
        <begin position="68"/>
        <end position="91"/>
    </location>
</feature>
<evidence type="ECO:0000256" key="5">
    <source>
        <dbReference type="ARBA" id="ARBA00022989"/>
    </source>
</evidence>
<feature type="domain" description="ABC transmembrane type-1" evidence="8">
    <location>
        <begin position="64"/>
        <end position="244"/>
    </location>
</feature>
<dbReference type="Gene3D" id="1.10.3720.10">
    <property type="entry name" value="MetI-like"/>
    <property type="match status" value="1"/>
</dbReference>
<dbReference type="Proteomes" id="UP000199236">
    <property type="component" value="Unassembled WGS sequence"/>
</dbReference>
<dbReference type="RefSeq" id="WP_090075491.1">
    <property type="nucleotide sequence ID" value="NZ_FOVR01000020.1"/>
</dbReference>
<dbReference type="PROSITE" id="PS50928">
    <property type="entry name" value="ABC_TM1"/>
    <property type="match status" value="1"/>
</dbReference>
<feature type="transmembrane region" description="Helical" evidence="7">
    <location>
        <begin position="130"/>
        <end position="153"/>
    </location>
</feature>
<dbReference type="PANTHER" id="PTHR30151">
    <property type="entry name" value="ALKANE SULFONATE ABC TRANSPORTER-RELATED, MEMBRANE SUBUNIT"/>
    <property type="match status" value="1"/>
</dbReference>
<keyword evidence="4 7" id="KW-0812">Transmembrane</keyword>
<sequence>MFLQTNGVRVMTSRKIWGCIGVVILIIVWWLFSLLFSDLVIASPLQTGVGLLRLLNENEFWGHFGITLYRFVVSLFLGALMGLVLGIWAGFEERVKWLLEPLNWILMTLPPVVLVMVSMIWFGMGSLQTIFVTSLLIFPLIYANTIAGIKAIDEGLIEMAQVYHASHSQMIRQVYLPGVYGPLFAAMGLSAGMGIRIVVLAEVLGASKGIGHAFSLARANIDTPALFAWILVCLFLGGGINGLLFAPLKRHLQHWREQE</sequence>
<dbReference type="SUPFAM" id="SSF161098">
    <property type="entry name" value="MetI-like"/>
    <property type="match status" value="1"/>
</dbReference>
<keyword evidence="6 7" id="KW-0472">Membrane</keyword>
<evidence type="ECO:0000256" key="2">
    <source>
        <dbReference type="ARBA" id="ARBA00022448"/>
    </source>
</evidence>
<proteinExistence type="inferred from homology"/>
<keyword evidence="3" id="KW-1003">Cell membrane</keyword>
<dbReference type="EMBL" id="FOVR01000020">
    <property type="protein sequence ID" value="SFP05795.1"/>
    <property type="molecule type" value="Genomic_DNA"/>
</dbReference>
<feature type="transmembrane region" description="Helical" evidence="7">
    <location>
        <begin position="226"/>
        <end position="246"/>
    </location>
</feature>
<dbReference type="PANTHER" id="PTHR30151:SF38">
    <property type="entry name" value="ALIPHATIC SULFONATES TRANSPORT PERMEASE PROTEIN SSUC-RELATED"/>
    <property type="match status" value="1"/>
</dbReference>
<dbReference type="STRING" id="655353.SAMN04488056_1208"/>
<dbReference type="CDD" id="cd06261">
    <property type="entry name" value="TM_PBP2"/>
    <property type="match status" value="1"/>
</dbReference>
<keyword evidence="10" id="KW-1185">Reference proteome</keyword>
<name>A0A1I5M8E5_9HYPH</name>
<reference evidence="9 10" key="1">
    <citation type="submission" date="2016-10" db="EMBL/GenBank/DDBJ databases">
        <authorList>
            <person name="de Groot N.N."/>
        </authorList>
    </citation>
    <scope>NUCLEOTIDE SEQUENCE [LARGE SCALE GENOMIC DNA]</scope>
    <source>
        <strain evidence="9 10">CGMCC 1.9157</strain>
    </source>
</reference>
<evidence type="ECO:0000256" key="7">
    <source>
        <dbReference type="RuleBase" id="RU363032"/>
    </source>
</evidence>
<evidence type="ECO:0000256" key="6">
    <source>
        <dbReference type="ARBA" id="ARBA00023136"/>
    </source>
</evidence>
<feature type="transmembrane region" description="Helical" evidence="7">
    <location>
        <begin position="174"/>
        <end position="199"/>
    </location>
</feature>
<feature type="transmembrane region" description="Helical" evidence="7">
    <location>
        <begin position="16"/>
        <end position="36"/>
    </location>
</feature>
<organism evidence="9 10">
    <name type="scientific">Cohaesibacter marisflavi</name>
    <dbReference type="NCBI Taxonomy" id="655353"/>
    <lineage>
        <taxon>Bacteria</taxon>
        <taxon>Pseudomonadati</taxon>
        <taxon>Pseudomonadota</taxon>
        <taxon>Alphaproteobacteria</taxon>
        <taxon>Hyphomicrobiales</taxon>
        <taxon>Cohaesibacteraceae</taxon>
    </lineage>
</organism>
<evidence type="ECO:0000259" key="8">
    <source>
        <dbReference type="PROSITE" id="PS50928"/>
    </source>
</evidence>
<feature type="transmembrane region" description="Helical" evidence="7">
    <location>
        <begin position="103"/>
        <end position="124"/>
    </location>
</feature>
<evidence type="ECO:0000256" key="3">
    <source>
        <dbReference type="ARBA" id="ARBA00022475"/>
    </source>
</evidence>
<dbReference type="OrthoDB" id="8443696at2"/>
<comment type="similarity">
    <text evidence="7">Belongs to the binding-protein-dependent transport system permease family.</text>
</comment>
<evidence type="ECO:0000256" key="1">
    <source>
        <dbReference type="ARBA" id="ARBA00004651"/>
    </source>
</evidence>
<keyword evidence="2 7" id="KW-0813">Transport</keyword>
<dbReference type="GO" id="GO:0055085">
    <property type="term" value="P:transmembrane transport"/>
    <property type="evidence" value="ECO:0007669"/>
    <property type="project" value="InterPro"/>
</dbReference>
<dbReference type="InterPro" id="IPR035906">
    <property type="entry name" value="MetI-like_sf"/>
</dbReference>
<keyword evidence="5 7" id="KW-1133">Transmembrane helix</keyword>
<accession>A0A1I5M8E5</accession>
<evidence type="ECO:0000256" key="4">
    <source>
        <dbReference type="ARBA" id="ARBA00022692"/>
    </source>
</evidence>
<dbReference type="AlphaFoldDB" id="A0A1I5M8E5"/>
<evidence type="ECO:0000313" key="10">
    <source>
        <dbReference type="Proteomes" id="UP000199236"/>
    </source>
</evidence>
<dbReference type="GO" id="GO:0005886">
    <property type="term" value="C:plasma membrane"/>
    <property type="evidence" value="ECO:0007669"/>
    <property type="project" value="UniProtKB-SubCell"/>
</dbReference>
<comment type="subcellular location">
    <subcellularLocation>
        <location evidence="1 7">Cell membrane</location>
        <topology evidence="1 7">Multi-pass membrane protein</topology>
    </subcellularLocation>
</comment>
<gene>
    <name evidence="9" type="ORF">SAMN04488056_1208</name>
</gene>
<evidence type="ECO:0000313" key="9">
    <source>
        <dbReference type="EMBL" id="SFP05795.1"/>
    </source>
</evidence>
<protein>
    <submittedName>
        <fullName evidence="9">NitT/TauT family transport system permease protein</fullName>
    </submittedName>
</protein>